<name>A0ABT3A9F0_9ALTE</name>
<evidence type="ECO:0000313" key="4">
    <source>
        <dbReference type="EMBL" id="MCV2884902.1"/>
    </source>
</evidence>
<comment type="caution">
    <text evidence="4">The sequence shown here is derived from an EMBL/GenBank/DDBJ whole genome shotgun (WGS) entry which is preliminary data.</text>
</comment>
<dbReference type="Gene3D" id="1.50.10.100">
    <property type="entry name" value="Chondroitin AC/alginate lyase"/>
    <property type="match status" value="1"/>
</dbReference>
<feature type="domain" description="Alginate lyase" evidence="3">
    <location>
        <begin position="100"/>
        <end position="281"/>
    </location>
</feature>
<dbReference type="RefSeq" id="WP_263712184.1">
    <property type="nucleotide sequence ID" value="NZ_JAOWKX010000004.1"/>
</dbReference>
<evidence type="ECO:0000256" key="1">
    <source>
        <dbReference type="ARBA" id="ARBA00022729"/>
    </source>
</evidence>
<gene>
    <name evidence="4" type="ORF">OE749_09360</name>
</gene>
<dbReference type="Pfam" id="PF05426">
    <property type="entry name" value="Alginate_lyase"/>
    <property type="match status" value="1"/>
</dbReference>
<dbReference type="InterPro" id="IPR008929">
    <property type="entry name" value="Chondroitin_lyas"/>
</dbReference>
<evidence type="ECO:0000259" key="3">
    <source>
        <dbReference type="Pfam" id="PF05426"/>
    </source>
</evidence>
<dbReference type="EMBL" id="JAOWKX010000004">
    <property type="protein sequence ID" value="MCV2884902.1"/>
    <property type="molecule type" value="Genomic_DNA"/>
</dbReference>
<keyword evidence="5" id="KW-1185">Reference proteome</keyword>
<keyword evidence="2 4" id="KW-0456">Lyase</keyword>
<sequence length="358" mass="41015">MGSQANIQPAFSNDVYTARYLWQDMHQRFSYTSFQCPALMPVKRQFNSGSIYKETDCGCEIDPAKQAQYQEELSELRGYIKTLVTLSDRYIATPTEQGDITQCIMQHITHWAENDAMLGQHRNDIGYHKTAELLGAVATSYLKIRHSRDIKTIHHEDTIGDWMKRAASHVQHFYTDKAGNQTLRNNHRYWDSFHLGRASVALQDKYLFQWAMDGLTIGLSQIDENGALPLEGARGNRAFSYHLYATMALVGLAELAVVNREYMVNPYYPYEENNSALRRLIWTIRANAKRNSKVPLFADARPMKCHEAAWLEMYSARALVKYKYSINKEVVAMRRACNGKLYNTLLGGNVSLTYGKPI</sequence>
<organism evidence="4 5">
    <name type="scientific">Fluctibacter corallii</name>
    <dbReference type="NCBI Taxonomy" id="2984329"/>
    <lineage>
        <taxon>Bacteria</taxon>
        <taxon>Pseudomonadati</taxon>
        <taxon>Pseudomonadota</taxon>
        <taxon>Gammaproteobacteria</taxon>
        <taxon>Alteromonadales</taxon>
        <taxon>Alteromonadaceae</taxon>
        <taxon>Fluctibacter</taxon>
    </lineage>
</organism>
<evidence type="ECO:0000256" key="2">
    <source>
        <dbReference type="ARBA" id="ARBA00023239"/>
    </source>
</evidence>
<evidence type="ECO:0000313" key="5">
    <source>
        <dbReference type="Proteomes" id="UP001652504"/>
    </source>
</evidence>
<keyword evidence="1" id="KW-0732">Signal</keyword>
<dbReference type="Proteomes" id="UP001652504">
    <property type="component" value="Unassembled WGS sequence"/>
</dbReference>
<accession>A0ABT3A9F0</accession>
<proteinExistence type="predicted"/>
<reference evidence="4 5" key="1">
    <citation type="submission" date="2022-10" db="EMBL/GenBank/DDBJ databases">
        <title>Aestuariibacter sp. AA17 isolated from Montipora capitata coral fragment.</title>
        <authorList>
            <person name="Emsley S.A."/>
            <person name="Pfannmuller K.M."/>
            <person name="Loughran R.M."/>
            <person name="Shlafstein M."/>
            <person name="Papke E."/>
            <person name="Saw J.H."/>
            <person name="Ushijima B."/>
            <person name="Videau P."/>
        </authorList>
    </citation>
    <scope>NUCLEOTIDE SEQUENCE [LARGE SCALE GENOMIC DNA]</scope>
    <source>
        <strain evidence="4 5">AA17</strain>
    </source>
</reference>
<protein>
    <submittedName>
        <fullName evidence="4">Alginate lyase family protein</fullName>
    </submittedName>
</protein>
<dbReference type="SUPFAM" id="SSF48230">
    <property type="entry name" value="Chondroitin AC/alginate lyase"/>
    <property type="match status" value="1"/>
</dbReference>
<dbReference type="InterPro" id="IPR008397">
    <property type="entry name" value="Alginate_lyase_dom"/>
</dbReference>
<dbReference type="GO" id="GO:0016829">
    <property type="term" value="F:lyase activity"/>
    <property type="evidence" value="ECO:0007669"/>
    <property type="project" value="UniProtKB-KW"/>
</dbReference>